<dbReference type="PANTHER" id="PTHR13847">
    <property type="entry name" value="SARCOSINE DEHYDROGENASE-RELATED"/>
    <property type="match status" value="1"/>
</dbReference>
<dbReference type="GO" id="GO:0005737">
    <property type="term" value="C:cytoplasm"/>
    <property type="evidence" value="ECO:0007669"/>
    <property type="project" value="TreeGrafter"/>
</dbReference>
<dbReference type="SUPFAM" id="SSF51905">
    <property type="entry name" value="FAD/NAD(P)-binding domain"/>
    <property type="match status" value="1"/>
</dbReference>
<dbReference type="Gene3D" id="3.30.9.10">
    <property type="entry name" value="D-Amino Acid Oxidase, subunit A, domain 2"/>
    <property type="match status" value="1"/>
</dbReference>
<name>A0A0F3NCF2_9RICK</name>
<dbReference type="Proteomes" id="UP000033546">
    <property type="component" value="Unassembled WGS sequence"/>
</dbReference>
<dbReference type="EMBL" id="LANU01000002">
    <property type="protein sequence ID" value="KJV65431.1"/>
    <property type="molecule type" value="Genomic_DNA"/>
</dbReference>
<dbReference type="Pfam" id="PF01266">
    <property type="entry name" value="DAO"/>
    <property type="match status" value="1"/>
</dbReference>
<evidence type="ECO:0000313" key="4">
    <source>
        <dbReference type="Proteomes" id="UP000033546"/>
    </source>
</evidence>
<accession>A0A0F3NCF2</accession>
<organism evidence="3 4">
    <name type="scientific">Ehrlichia cf. muris str. EmCRT</name>
    <dbReference type="NCBI Taxonomy" id="1359167"/>
    <lineage>
        <taxon>Bacteria</taxon>
        <taxon>Pseudomonadati</taxon>
        <taxon>Pseudomonadota</taxon>
        <taxon>Alphaproteobacteria</taxon>
        <taxon>Rickettsiales</taxon>
        <taxon>Anaplasmataceae</taxon>
        <taxon>Ehrlichia</taxon>
    </lineage>
</organism>
<reference evidence="3 4" key="1">
    <citation type="submission" date="2015-02" db="EMBL/GenBank/DDBJ databases">
        <title>Genome Sequencing of Rickettsiales.</title>
        <authorList>
            <person name="Daugherty S.C."/>
            <person name="Su Q."/>
            <person name="Abolude K."/>
            <person name="Beier-Sexton M."/>
            <person name="Carlyon J.A."/>
            <person name="Carter R."/>
            <person name="Day N.P."/>
            <person name="Dumler S.J."/>
            <person name="Dyachenko V."/>
            <person name="Godinez A."/>
            <person name="Kurtti T.J."/>
            <person name="Lichay M."/>
            <person name="Mullins K.E."/>
            <person name="Ott S."/>
            <person name="Pappas-Brown V."/>
            <person name="Paris D.H."/>
            <person name="Patel P."/>
            <person name="Richards A.L."/>
            <person name="Sadzewicz L."/>
            <person name="Sears K."/>
            <person name="Seidman D."/>
            <person name="Sengamalay N."/>
            <person name="Stenos J."/>
            <person name="Tallon L.J."/>
            <person name="Vincent G."/>
            <person name="Fraser C.M."/>
            <person name="Munderloh U."/>
            <person name="Dunning-Hotopp J.C."/>
        </authorList>
    </citation>
    <scope>NUCLEOTIDE SEQUENCE [LARGE SCALE GENOMIC DNA]</scope>
    <source>
        <strain evidence="3 4">EmCRT</strain>
    </source>
</reference>
<dbReference type="PATRIC" id="fig|1359167.3.peg.357"/>
<dbReference type="PANTHER" id="PTHR13847:SF289">
    <property type="entry name" value="GLYCINE OXIDASE"/>
    <property type="match status" value="1"/>
</dbReference>
<dbReference type="AlphaFoldDB" id="A0A0F3NCF2"/>
<dbReference type="GO" id="GO:0016491">
    <property type="term" value="F:oxidoreductase activity"/>
    <property type="evidence" value="ECO:0007669"/>
    <property type="project" value="UniProtKB-KW"/>
</dbReference>
<keyword evidence="1" id="KW-0560">Oxidoreductase</keyword>
<protein>
    <submittedName>
        <fullName evidence="3">FAD dependent oxidoreductase family protein</fullName>
    </submittedName>
</protein>
<evidence type="ECO:0000259" key="2">
    <source>
        <dbReference type="Pfam" id="PF01266"/>
    </source>
</evidence>
<sequence>MSKKAGIVGAGLVGRLLALRLLRDNWKVTLFDKFGKSDRQSCGAIAAGMLALYSESEKMEQVVFELGIKSLNLWPKILNDILGNTSFKMLGSVIVAHKNDMPDLERMMIFIKEKSHLSNLQIIDENALKLLEPDLSFPYGLYLPGEAQIDSTEFFYNIMCTLEQYNVIWYEHVVVNEIANEVVVLENGKEYKFDFVFDCRGIGAKNDLPNLRGVRGEVLLLYAPQVSLNRPVRMVHPRYSIYIVPRQNSQFVVGATEIESSDMSEVSVQSVLELLSAAYSVHRGFAEARIIDMSRNCRAAFFDNLPKIYVQNNLIRINGLYRHGYLLAPSLIEELVLFLNGNLSNNSSIIEIIN</sequence>
<feature type="domain" description="FAD dependent oxidoreductase" evidence="2">
    <location>
        <begin position="7"/>
        <end position="330"/>
    </location>
</feature>
<dbReference type="InterPro" id="IPR036188">
    <property type="entry name" value="FAD/NAD-bd_sf"/>
</dbReference>
<comment type="caution">
    <text evidence="3">The sequence shown here is derived from an EMBL/GenBank/DDBJ whole genome shotgun (WGS) entry which is preliminary data.</text>
</comment>
<dbReference type="InterPro" id="IPR006076">
    <property type="entry name" value="FAD-dep_OxRdtase"/>
</dbReference>
<dbReference type="Gene3D" id="3.50.50.60">
    <property type="entry name" value="FAD/NAD(P)-binding domain"/>
    <property type="match status" value="1"/>
</dbReference>
<proteinExistence type="predicted"/>
<gene>
    <name evidence="3" type="ORF">EMUCRT_0373</name>
</gene>
<dbReference type="RefSeq" id="WP_045804742.1">
    <property type="nucleotide sequence ID" value="NZ_LANU01000002.1"/>
</dbReference>
<evidence type="ECO:0000256" key="1">
    <source>
        <dbReference type="ARBA" id="ARBA00023002"/>
    </source>
</evidence>
<evidence type="ECO:0000313" key="3">
    <source>
        <dbReference type="EMBL" id="KJV65431.1"/>
    </source>
</evidence>